<feature type="region of interest" description="Disordered" evidence="8">
    <location>
        <begin position="251"/>
        <end position="274"/>
    </location>
</feature>
<dbReference type="Gene3D" id="2.170.16.10">
    <property type="entry name" value="Hedgehog/Intein (Hint) domain"/>
    <property type="match status" value="1"/>
</dbReference>
<dbReference type="PRINTS" id="PR01488">
    <property type="entry name" value="RTXTOXINA"/>
</dbReference>
<dbReference type="GO" id="GO:0005576">
    <property type="term" value="C:extracellular region"/>
    <property type="evidence" value="ECO:0007669"/>
    <property type="project" value="UniProtKB-SubCell"/>
</dbReference>
<name>A0A9Q2S2A0_9RHOB</name>
<evidence type="ECO:0000313" key="12">
    <source>
        <dbReference type="Proteomes" id="UP000755667"/>
    </source>
</evidence>
<dbReference type="OrthoDB" id="6305173at2"/>
<evidence type="ECO:0000256" key="2">
    <source>
        <dbReference type="ARBA" id="ARBA00004613"/>
    </source>
</evidence>
<accession>A0A9Q2S2A0</accession>
<keyword evidence="4" id="KW-0800">Toxin</keyword>
<dbReference type="GO" id="GO:0016020">
    <property type="term" value="C:membrane"/>
    <property type="evidence" value="ECO:0007669"/>
    <property type="project" value="UniProtKB-SubCell"/>
</dbReference>
<comment type="subcellular location">
    <subcellularLocation>
        <location evidence="1">Membrane</location>
    </subcellularLocation>
    <subcellularLocation>
        <location evidence="2">Secreted</location>
    </subcellularLocation>
</comment>
<evidence type="ECO:0000256" key="1">
    <source>
        <dbReference type="ARBA" id="ARBA00004370"/>
    </source>
</evidence>
<keyword evidence="13" id="KW-1185">Reference proteome</keyword>
<feature type="domain" description="Hedgehog/Intein (Hint)" evidence="9">
    <location>
        <begin position="1200"/>
        <end position="1339"/>
    </location>
</feature>
<comment type="caution">
    <text evidence="10">The sequence shown here is derived from an EMBL/GenBank/DDBJ whole genome shotgun (WGS) entry which is preliminary data.</text>
</comment>
<dbReference type="InterPro" id="IPR003995">
    <property type="entry name" value="RTX_toxin_determinant-A"/>
</dbReference>
<dbReference type="InterPro" id="IPR028992">
    <property type="entry name" value="Hedgehog/Intein_dom"/>
</dbReference>
<dbReference type="Pfam" id="PF00353">
    <property type="entry name" value="HemolysinCabind"/>
    <property type="match status" value="13"/>
</dbReference>
<proteinExistence type="predicted"/>
<evidence type="ECO:0000256" key="8">
    <source>
        <dbReference type="SAM" id="MobiDB-lite"/>
    </source>
</evidence>
<keyword evidence="3" id="KW-0964">Secreted</keyword>
<dbReference type="InterPro" id="IPR036844">
    <property type="entry name" value="Hint_dom_sf"/>
</dbReference>
<dbReference type="PANTHER" id="PTHR38340">
    <property type="entry name" value="S-LAYER PROTEIN"/>
    <property type="match status" value="1"/>
</dbReference>
<protein>
    <submittedName>
        <fullName evidence="10">Hint domain-containing protein</fullName>
    </submittedName>
</protein>
<dbReference type="Proteomes" id="UP000755667">
    <property type="component" value="Unassembled WGS sequence"/>
</dbReference>
<keyword evidence="6" id="KW-0843">Virulence</keyword>
<organism evidence="10 12">
    <name type="scientific">Marivita cryptomonadis</name>
    <dbReference type="NCBI Taxonomy" id="505252"/>
    <lineage>
        <taxon>Bacteria</taxon>
        <taxon>Pseudomonadati</taxon>
        <taxon>Pseudomonadota</taxon>
        <taxon>Alphaproteobacteria</taxon>
        <taxon>Rhodobacterales</taxon>
        <taxon>Roseobacteraceae</taxon>
        <taxon>Marivita</taxon>
    </lineage>
</organism>
<evidence type="ECO:0000256" key="7">
    <source>
        <dbReference type="ARBA" id="ARBA00023136"/>
    </source>
</evidence>
<evidence type="ECO:0000256" key="3">
    <source>
        <dbReference type="ARBA" id="ARBA00022525"/>
    </source>
</evidence>
<evidence type="ECO:0000256" key="4">
    <source>
        <dbReference type="ARBA" id="ARBA00022656"/>
    </source>
</evidence>
<dbReference type="Pfam" id="PF13403">
    <property type="entry name" value="Hint_2"/>
    <property type="match status" value="1"/>
</dbReference>
<reference evidence="10 13" key="1">
    <citation type="submission" date="2021-01" db="EMBL/GenBank/DDBJ databases">
        <title>Diatom-associated Roseobacters Show Island Model of Population Structure.</title>
        <authorList>
            <person name="Qu L."/>
            <person name="Feng X."/>
            <person name="Chen Y."/>
            <person name="Li L."/>
            <person name="Wang X."/>
            <person name="Hu Z."/>
            <person name="Wang H."/>
            <person name="Luo H."/>
        </authorList>
    </citation>
    <scope>NUCLEOTIDE SEQUENCE</scope>
    <source>
        <strain evidence="11 13">CC28-63</strain>
        <strain evidence="10">CC28-69</strain>
    </source>
</reference>
<dbReference type="PROSITE" id="PS00330">
    <property type="entry name" value="HEMOLYSIN_CALCIUM"/>
    <property type="match status" value="10"/>
</dbReference>
<evidence type="ECO:0000313" key="13">
    <source>
        <dbReference type="Proteomes" id="UP000809440"/>
    </source>
</evidence>
<dbReference type="PANTHER" id="PTHR38340:SF1">
    <property type="entry name" value="S-LAYER PROTEIN"/>
    <property type="match status" value="1"/>
</dbReference>
<dbReference type="SUPFAM" id="SSF51120">
    <property type="entry name" value="beta-Roll"/>
    <property type="match status" value="6"/>
</dbReference>
<dbReference type="EMBL" id="JAFBXE010000007">
    <property type="protein sequence ID" value="MBM2413094.1"/>
    <property type="molecule type" value="Genomic_DNA"/>
</dbReference>
<dbReference type="InterPro" id="IPR018511">
    <property type="entry name" value="Hemolysin-typ_Ca-bd_CS"/>
</dbReference>
<evidence type="ECO:0000256" key="6">
    <source>
        <dbReference type="ARBA" id="ARBA00023026"/>
    </source>
</evidence>
<dbReference type="SUPFAM" id="SSF51294">
    <property type="entry name" value="Hedgehog/intein (Hint) domain"/>
    <property type="match status" value="1"/>
</dbReference>
<gene>
    <name evidence="10" type="ORF">JQX41_12325</name>
    <name evidence="11" type="ORF">JQX48_12330</name>
</gene>
<dbReference type="Gene3D" id="2.150.10.10">
    <property type="entry name" value="Serralysin-like metalloprotease, C-terminal"/>
    <property type="match status" value="7"/>
</dbReference>
<dbReference type="PRINTS" id="PR00313">
    <property type="entry name" value="CABNDNGRPT"/>
</dbReference>
<dbReference type="InterPro" id="IPR050557">
    <property type="entry name" value="RTX_toxin/Mannuronan_C5-epim"/>
</dbReference>
<dbReference type="GO" id="GO:0005509">
    <property type="term" value="F:calcium ion binding"/>
    <property type="evidence" value="ECO:0007669"/>
    <property type="project" value="InterPro"/>
</dbReference>
<evidence type="ECO:0000256" key="5">
    <source>
        <dbReference type="ARBA" id="ARBA00022737"/>
    </source>
</evidence>
<dbReference type="GO" id="GO:0090729">
    <property type="term" value="F:toxin activity"/>
    <property type="evidence" value="ECO:0007669"/>
    <property type="project" value="UniProtKB-KW"/>
</dbReference>
<evidence type="ECO:0000313" key="11">
    <source>
        <dbReference type="EMBL" id="MBM2417762.1"/>
    </source>
</evidence>
<dbReference type="RefSeq" id="WP_085632058.1">
    <property type="nucleotide sequence ID" value="NZ_JAFBWU010000007.1"/>
</dbReference>
<dbReference type="EMBL" id="JAFBXF010000007">
    <property type="protein sequence ID" value="MBM2417762.1"/>
    <property type="molecule type" value="Genomic_DNA"/>
</dbReference>
<dbReference type="InterPro" id="IPR001343">
    <property type="entry name" value="Hemolysn_Ca-bd"/>
</dbReference>
<dbReference type="InterPro" id="IPR011049">
    <property type="entry name" value="Serralysin-like_metalloprot_C"/>
</dbReference>
<evidence type="ECO:0000259" key="9">
    <source>
        <dbReference type="Pfam" id="PF13403"/>
    </source>
</evidence>
<sequence>MATTFDVIFLGTLPLIDTIQGNEVAENAAGLLGVYGTADNPLSENVQTLSANFTGFDENTTYDTDNRDFLGLIAEYDSFRINGGTAQNFDAISVYDATFTYFDGTTATISAVVFQDVNGNTYLAPELALNADQAALTAKPITSLSLNSVLSDVGDLAADRIAGDFKTVVDGTAGNDVITLTSGYVDGEGDSITSGADFVLAGAGNDSIDGSDGNDVLYGELGDDTILGGNGNDTLFGGDGADRLIAGNGDDSLSGGAGEDYLESGGGTDTLDAGDGNDVIAVSDDHGANRIDGGGWYDQLVFATPTSTAGVTVIWTGDGAGTYDFNATTASGTFTGIEQSSGTGYADTYNASVDTAGVSVYAQGGDDTLIGGSGADRLYGEDGNDSVHAGAGNDTIDGGAGVDYLKGQAGNDSIVGGSGADTLTGDTGADTLDGGLDNDSIAGGSGSDSLLGGDGDDNIRGDNMWLNLADYPSTVGTATTLTVTNTAEGPIELWFLNSSGVLEFRQSINAGQTVTQAATTGDNYILRTPDGFYLELIEGGNQTVIYGADGLNDTIDGGAGNDTIYGEFGDDSIAGGAGADIIDGGLGDDTILGGLGNDSLLGAGGSDLFVVQDGFGLDTIVGGEGAVDLDTIDLTAVTSPVTVNYTGDEAGTITNGTNTISFSEIEHLILTEGADVAQAAADGGGVWIEGRSGNDTLNGGAGNDTLDGGDGNDRIDGAAGDDSMLGGAGNDRFVVGGGVDTVVGGTGRDSVYVADGFDGSVIELGGDEIAVDNGRLSEFLSFYNVTTPVDIVFTSGTGGTATSGAGETLTFSYADGFEGAWGAGGTFDASLAAYDVVFYDYGGMTSVTGSSFNDLLVAYGADPLGVTDRYYDGGAGNDTIDTGDGDDTIFGGDGNDDIVARAGDDNISAGAGADTIFAGDGNDTLDGGSGDDSLVGGAGNDLLIAGNNTGIGDTLLGGAGDDTLIDSYWNATLDGGEGSDVIQAGYGSARVIGGEDPSGTDIDRLAFDVANDAVSVRFTGDEAGVYSDADGDSGTFSQIEAVSGSDNDDSIDATLDSSGLSLEAGRGFDTITGGSGDDTLNGGREDDILTGGLGNDAFIYLEGDGLDTISDFNTGNTGALLDGDASNNDYIDLSSYYDSIFEVWADQADDGVLNQSNTTDTKGNTTDYSDNTEFDSGDGIVFTGATADSSFFATDNTGVVCFAKGTMILTVRGEVPIERLSPGDLVITRDNGPQPLVWVASRRLGMADLTRAPKLRPIRLAPDLIGANAPLIVSPQHAVLFRADGGDETLVRATHLARMRGGKARVMHGCRQVCYFHLAFEVHQIIFANGAATESFYPGPQAIEGLALQARTELGALFPDLVPAKAETTYGRPVRPVARYRDLPGHLGALAQVAV</sequence>
<dbReference type="GeneID" id="62642474"/>
<dbReference type="Proteomes" id="UP000809440">
    <property type="component" value="Unassembled WGS sequence"/>
</dbReference>
<evidence type="ECO:0000313" key="10">
    <source>
        <dbReference type="EMBL" id="MBM2413094.1"/>
    </source>
</evidence>
<keyword evidence="5" id="KW-0677">Repeat</keyword>
<feature type="region of interest" description="Disordered" evidence="8">
    <location>
        <begin position="692"/>
        <end position="721"/>
    </location>
</feature>
<keyword evidence="7" id="KW-0472">Membrane</keyword>